<dbReference type="RefSeq" id="WP_203254679.1">
    <property type="nucleotide sequence ID" value="NZ_CP069127.1"/>
</dbReference>
<comment type="similarity">
    <text evidence="7">Belongs to the methyl-accepting chemotaxis (MCP) protein family.</text>
</comment>
<dbReference type="PROSITE" id="PS50885">
    <property type="entry name" value="HAMP"/>
    <property type="match status" value="1"/>
</dbReference>
<keyword evidence="4 9" id="KW-1133">Transmembrane helix</keyword>
<evidence type="ECO:0000256" key="1">
    <source>
        <dbReference type="ARBA" id="ARBA00004651"/>
    </source>
</evidence>
<dbReference type="PROSITE" id="PS50111">
    <property type="entry name" value="CHEMOTAXIS_TRANSDUC_2"/>
    <property type="match status" value="1"/>
</dbReference>
<reference evidence="12 13" key="1">
    <citation type="submission" date="2021-01" db="EMBL/GenBank/DDBJ databases">
        <title>Identification of strong promoters based on the transcriptome of Brevibacillus choshinensis.</title>
        <authorList>
            <person name="Yao D."/>
            <person name="Zhang K."/>
            <person name="Wu J."/>
        </authorList>
    </citation>
    <scope>NUCLEOTIDE SEQUENCE [LARGE SCALE GENOMIC DNA]</scope>
    <source>
        <strain evidence="12 13">HPD31-SP3</strain>
    </source>
</reference>
<dbReference type="InterPro" id="IPR004089">
    <property type="entry name" value="MCPsignal_dom"/>
</dbReference>
<organism evidence="12 13">
    <name type="scientific">Brevibacillus choshinensis</name>
    <dbReference type="NCBI Taxonomy" id="54911"/>
    <lineage>
        <taxon>Bacteria</taxon>
        <taxon>Bacillati</taxon>
        <taxon>Bacillota</taxon>
        <taxon>Bacilli</taxon>
        <taxon>Bacillales</taxon>
        <taxon>Paenibacillaceae</taxon>
        <taxon>Brevibacillus</taxon>
    </lineage>
</organism>
<evidence type="ECO:0000256" key="4">
    <source>
        <dbReference type="ARBA" id="ARBA00022989"/>
    </source>
</evidence>
<accession>A0ABX7FG51</accession>
<evidence type="ECO:0000256" key="2">
    <source>
        <dbReference type="ARBA" id="ARBA00022475"/>
    </source>
</evidence>
<comment type="subcellular location">
    <subcellularLocation>
        <location evidence="1">Cell membrane</location>
        <topology evidence="1">Multi-pass membrane protein</topology>
    </subcellularLocation>
</comment>
<sequence>MKLTTFKKLLLVSILLLTIPSMVVGIFSFTFSRDALNESGSTGLKNNVRLVIAMIDSLQSAVEKGQLTLEEAQEQVKVQILGEKKPDGTRPINKNIDLGENGYFLVLDQTGLEVAHPTLEGKNVWELKSDDGFYFMQEIIKQGMNGGGYTYYNYKLPKSEVVAPKIAYSEMDPNWGWIVTAGSYMKDYNSKANSIITMIVITIGVCWVLGTFIVLLFTRHISNPIKQISQQVRRITDGDLTAEPLVIKNRDEIGELGKDFNKMSSTLKHMILQFSGNAHQVAATSEQLLASTEQTSQASDQISNAIQDVSAGAEKQVSSMKDANDFVTEMARGLSEVTNNMQNMSESTSHASQLSQSGNEVIRNTITQMNLINEKVLFSANVVNTLGNQSNEIGNIVSIITEIAAQTNLLALNAAIEAARAGEQGRGFAVVADEVRKLAEQSGAAAGQIRTLIQEIQNGTQKAVEAMNGGTTAVSDGLVLANHAGSAFIEILRAVEDVYTQTKEVTEAVNQIHVGAQSMVGSIDDISHVTEISAELAQTVAASAEEQLASMDEITAAAHTLSKMAEELQGSLSNYKV</sequence>
<name>A0ABX7FG51_BRECH</name>
<evidence type="ECO:0000256" key="5">
    <source>
        <dbReference type="ARBA" id="ARBA00023136"/>
    </source>
</evidence>
<dbReference type="CDD" id="cd11386">
    <property type="entry name" value="MCP_signal"/>
    <property type="match status" value="1"/>
</dbReference>
<dbReference type="Gene3D" id="1.10.287.950">
    <property type="entry name" value="Methyl-accepting chemotaxis protein"/>
    <property type="match status" value="1"/>
</dbReference>
<dbReference type="InterPro" id="IPR003660">
    <property type="entry name" value="HAMP_dom"/>
</dbReference>
<evidence type="ECO:0000313" key="12">
    <source>
        <dbReference type="EMBL" id="QRG65161.1"/>
    </source>
</evidence>
<keyword evidence="2" id="KW-1003">Cell membrane</keyword>
<keyword evidence="6 8" id="KW-0807">Transducer</keyword>
<proteinExistence type="inferred from homology"/>
<dbReference type="InterPro" id="IPR033480">
    <property type="entry name" value="sCache_2"/>
</dbReference>
<evidence type="ECO:0000256" key="6">
    <source>
        <dbReference type="ARBA" id="ARBA00023224"/>
    </source>
</evidence>
<dbReference type="PRINTS" id="PR00260">
    <property type="entry name" value="CHEMTRNSDUCR"/>
</dbReference>
<feature type="domain" description="HAMP" evidence="11">
    <location>
        <begin position="219"/>
        <end position="272"/>
    </location>
</feature>
<dbReference type="SMART" id="SM00304">
    <property type="entry name" value="HAMP"/>
    <property type="match status" value="2"/>
</dbReference>
<evidence type="ECO:0000259" key="10">
    <source>
        <dbReference type="PROSITE" id="PS50111"/>
    </source>
</evidence>
<feature type="transmembrane region" description="Helical" evidence="9">
    <location>
        <begin position="195"/>
        <end position="217"/>
    </location>
</feature>
<dbReference type="SUPFAM" id="SSF58104">
    <property type="entry name" value="Methyl-accepting chemotaxis protein (MCP) signaling domain"/>
    <property type="match status" value="1"/>
</dbReference>
<dbReference type="Pfam" id="PF00015">
    <property type="entry name" value="MCPsignal"/>
    <property type="match status" value="1"/>
</dbReference>
<dbReference type="Gene3D" id="3.30.450.20">
    <property type="entry name" value="PAS domain"/>
    <property type="match status" value="1"/>
</dbReference>
<dbReference type="InterPro" id="IPR004090">
    <property type="entry name" value="Chemotax_Me-accpt_rcpt"/>
</dbReference>
<dbReference type="Pfam" id="PF00672">
    <property type="entry name" value="HAMP"/>
    <property type="match status" value="1"/>
</dbReference>
<dbReference type="EMBL" id="CP069127">
    <property type="protein sequence ID" value="QRG65161.1"/>
    <property type="molecule type" value="Genomic_DNA"/>
</dbReference>
<keyword evidence="5 9" id="KW-0472">Membrane</keyword>
<protein>
    <submittedName>
        <fullName evidence="12">Methyl-accepting chemotaxis protein</fullName>
    </submittedName>
</protein>
<evidence type="ECO:0000256" key="3">
    <source>
        <dbReference type="ARBA" id="ARBA00022692"/>
    </source>
</evidence>
<dbReference type="CDD" id="cd06225">
    <property type="entry name" value="HAMP"/>
    <property type="match status" value="1"/>
</dbReference>
<feature type="domain" description="Methyl-accepting transducer" evidence="10">
    <location>
        <begin position="291"/>
        <end position="527"/>
    </location>
</feature>
<evidence type="ECO:0000256" key="9">
    <source>
        <dbReference type="SAM" id="Phobius"/>
    </source>
</evidence>
<dbReference type="SMART" id="SM01049">
    <property type="entry name" value="Cache_2"/>
    <property type="match status" value="1"/>
</dbReference>
<evidence type="ECO:0000259" key="11">
    <source>
        <dbReference type="PROSITE" id="PS50885"/>
    </source>
</evidence>
<keyword evidence="13" id="KW-1185">Reference proteome</keyword>
<evidence type="ECO:0000256" key="8">
    <source>
        <dbReference type="PROSITE-ProRule" id="PRU00284"/>
    </source>
</evidence>
<dbReference type="Pfam" id="PF17200">
    <property type="entry name" value="sCache_2"/>
    <property type="match status" value="1"/>
</dbReference>
<dbReference type="Proteomes" id="UP000596248">
    <property type="component" value="Chromosome"/>
</dbReference>
<gene>
    <name evidence="12" type="ORF">JNE38_16040</name>
</gene>
<keyword evidence="3 9" id="KW-0812">Transmembrane</keyword>
<evidence type="ECO:0000313" key="13">
    <source>
        <dbReference type="Proteomes" id="UP000596248"/>
    </source>
</evidence>
<dbReference type="PANTHER" id="PTHR32089:SF112">
    <property type="entry name" value="LYSOZYME-LIKE PROTEIN-RELATED"/>
    <property type="match status" value="1"/>
</dbReference>
<dbReference type="Gene3D" id="6.10.340.10">
    <property type="match status" value="1"/>
</dbReference>
<dbReference type="SMART" id="SM00283">
    <property type="entry name" value="MA"/>
    <property type="match status" value="1"/>
</dbReference>
<evidence type="ECO:0000256" key="7">
    <source>
        <dbReference type="ARBA" id="ARBA00029447"/>
    </source>
</evidence>
<dbReference type="PANTHER" id="PTHR32089">
    <property type="entry name" value="METHYL-ACCEPTING CHEMOTAXIS PROTEIN MCPB"/>
    <property type="match status" value="1"/>
</dbReference>